<organism evidence="7 8">
    <name type="scientific">Maricaulis salignorans</name>
    <dbReference type="NCBI Taxonomy" id="144026"/>
    <lineage>
        <taxon>Bacteria</taxon>
        <taxon>Pseudomonadati</taxon>
        <taxon>Pseudomonadota</taxon>
        <taxon>Alphaproteobacteria</taxon>
        <taxon>Maricaulales</taxon>
        <taxon>Maricaulaceae</taxon>
        <taxon>Maricaulis</taxon>
    </lineage>
</organism>
<evidence type="ECO:0000256" key="1">
    <source>
        <dbReference type="ARBA" id="ARBA00006446"/>
    </source>
</evidence>
<proteinExistence type="inferred from homology"/>
<evidence type="ECO:0000256" key="3">
    <source>
        <dbReference type="ARBA" id="ARBA00023122"/>
    </source>
</evidence>
<dbReference type="AlphaFoldDB" id="A0A1G9V2G0"/>
<dbReference type="PANTHER" id="PTHR22777:SF27">
    <property type="entry name" value="MAGNESIUM AND COBALT EFFLUX PROTEIN CORC"/>
    <property type="match status" value="1"/>
</dbReference>
<reference evidence="7 8" key="1">
    <citation type="submission" date="2016-10" db="EMBL/GenBank/DDBJ databases">
        <authorList>
            <person name="de Groot N.N."/>
        </authorList>
    </citation>
    <scope>NUCLEOTIDE SEQUENCE [LARGE SCALE GENOMIC DNA]</scope>
    <source>
        <strain evidence="7 8">DSM 16077</strain>
    </source>
</reference>
<evidence type="ECO:0000313" key="8">
    <source>
        <dbReference type="Proteomes" id="UP000199759"/>
    </source>
</evidence>
<name>A0A1G9V2G0_9PROT</name>
<evidence type="ECO:0000259" key="6">
    <source>
        <dbReference type="PROSITE" id="PS51371"/>
    </source>
</evidence>
<feature type="domain" description="CBS" evidence="6">
    <location>
        <begin position="134"/>
        <end position="195"/>
    </location>
</feature>
<dbReference type="InterPro" id="IPR016169">
    <property type="entry name" value="FAD-bd_PCMH_sub2"/>
</dbReference>
<dbReference type="Pfam" id="PF03471">
    <property type="entry name" value="CorC_HlyC"/>
    <property type="match status" value="1"/>
</dbReference>
<accession>A0A1G9V2G0</accession>
<dbReference type="SUPFAM" id="SSF56176">
    <property type="entry name" value="FAD-binding/transporter-associated domain-like"/>
    <property type="match status" value="1"/>
</dbReference>
<dbReference type="EMBL" id="FNHG01000017">
    <property type="protein sequence ID" value="SDM66404.1"/>
    <property type="molecule type" value="Genomic_DNA"/>
</dbReference>
<keyword evidence="3 4" id="KW-0129">CBS domain</keyword>
<dbReference type="OrthoDB" id="9797674at2"/>
<evidence type="ECO:0000313" key="7">
    <source>
        <dbReference type="EMBL" id="SDM66404.1"/>
    </source>
</evidence>
<dbReference type="FunFam" id="3.10.580.10:FF:000002">
    <property type="entry name" value="Magnesium/cobalt efflux protein CorC"/>
    <property type="match status" value="1"/>
</dbReference>
<evidence type="ECO:0000256" key="4">
    <source>
        <dbReference type="PROSITE-ProRule" id="PRU00703"/>
    </source>
</evidence>
<keyword evidence="8" id="KW-1185">Reference proteome</keyword>
<evidence type="ECO:0000256" key="5">
    <source>
        <dbReference type="SAM" id="MobiDB-lite"/>
    </source>
</evidence>
<dbReference type="STRING" id="144026.SAMN04488568_11763"/>
<dbReference type="CDD" id="cd04590">
    <property type="entry name" value="CBS_pair_CorC_HlyC_assoc"/>
    <property type="match status" value="1"/>
</dbReference>
<evidence type="ECO:0000256" key="2">
    <source>
        <dbReference type="ARBA" id="ARBA00022737"/>
    </source>
</evidence>
<dbReference type="GO" id="GO:0050660">
    <property type="term" value="F:flavin adenine dinucleotide binding"/>
    <property type="evidence" value="ECO:0007669"/>
    <property type="project" value="InterPro"/>
</dbReference>
<feature type="domain" description="CBS" evidence="6">
    <location>
        <begin position="60"/>
        <end position="120"/>
    </location>
</feature>
<keyword evidence="2" id="KW-0677">Repeat</keyword>
<dbReference type="InterPro" id="IPR000644">
    <property type="entry name" value="CBS_dom"/>
</dbReference>
<comment type="similarity">
    <text evidence="1">Belongs to the UPF0053 family. Hemolysin C subfamily.</text>
</comment>
<dbReference type="InterPro" id="IPR044751">
    <property type="entry name" value="Ion_transp-like_CBS"/>
</dbReference>
<dbReference type="SMART" id="SM01091">
    <property type="entry name" value="CorC_HlyC"/>
    <property type="match status" value="1"/>
</dbReference>
<dbReference type="InterPro" id="IPR036318">
    <property type="entry name" value="FAD-bd_PCMH-like_sf"/>
</dbReference>
<dbReference type="PANTHER" id="PTHR22777">
    <property type="entry name" value="HEMOLYSIN-RELATED"/>
    <property type="match status" value="1"/>
</dbReference>
<dbReference type="Pfam" id="PF00571">
    <property type="entry name" value="CBS"/>
    <property type="match status" value="2"/>
</dbReference>
<dbReference type="GO" id="GO:0005886">
    <property type="term" value="C:plasma membrane"/>
    <property type="evidence" value="ECO:0007669"/>
    <property type="project" value="TreeGrafter"/>
</dbReference>
<dbReference type="Gene3D" id="3.10.580.10">
    <property type="entry name" value="CBS-domain"/>
    <property type="match status" value="1"/>
</dbReference>
<sequence length="299" mass="32533">MSSADDSSETDTRSWFGRIFGGPDDIKESAPPAAPVKPASPAAFAIDPDALENLRVIDVMVPRADIVGVEVSTPLGELAHAFAKAAHSRLPVYRETLDDPIGVVHIKDLIVHLAPNEAGVREAGWADLQVLPAITRPLLFAPPSMRATDLLRRMQGRRMHLALVVDEYGGTDGLVTFEDLIEPIVGDIEDEHDDEDAPAIRARGPGVWDVEARAEIDAFEEVVGEEIAGPDEDEDVDSLGGLVFTLTGRVPERGEVIRHPKGYEFEVLEADPRRIKRMRVRATHWTHATAAADEGVDPS</sequence>
<dbReference type="InterPro" id="IPR005170">
    <property type="entry name" value="Transptr-assoc_dom"/>
</dbReference>
<protein>
    <submittedName>
        <fullName evidence="7">CBS domain-containing protein</fullName>
    </submittedName>
</protein>
<dbReference type="InterPro" id="IPR046342">
    <property type="entry name" value="CBS_dom_sf"/>
</dbReference>
<dbReference type="Gene3D" id="3.30.465.10">
    <property type="match status" value="1"/>
</dbReference>
<dbReference type="PROSITE" id="PS51371">
    <property type="entry name" value="CBS"/>
    <property type="match status" value="2"/>
</dbReference>
<dbReference type="Proteomes" id="UP000199759">
    <property type="component" value="Unassembled WGS sequence"/>
</dbReference>
<dbReference type="RefSeq" id="WP_091771218.1">
    <property type="nucleotide sequence ID" value="NZ_FNHG01000017.1"/>
</dbReference>
<gene>
    <name evidence="7" type="ORF">SAMN04488568_11763</name>
</gene>
<dbReference type="SUPFAM" id="SSF54631">
    <property type="entry name" value="CBS-domain pair"/>
    <property type="match status" value="1"/>
</dbReference>
<feature type="region of interest" description="Disordered" evidence="5">
    <location>
        <begin position="1"/>
        <end position="37"/>
    </location>
</feature>